<dbReference type="EC" id="6.3.2.8" evidence="3 14"/>
<evidence type="ECO:0000259" key="15">
    <source>
        <dbReference type="Pfam" id="PF01225"/>
    </source>
</evidence>
<keyword evidence="8 14" id="KW-0067">ATP-binding</keyword>
<comment type="similarity">
    <text evidence="14">Belongs to the MurCDEF family.</text>
</comment>
<dbReference type="SUPFAM" id="SSF53244">
    <property type="entry name" value="MurD-like peptide ligases, peptide-binding domain"/>
    <property type="match status" value="1"/>
</dbReference>
<feature type="domain" description="Mur ligase N-terminal catalytic" evidence="15">
    <location>
        <begin position="13"/>
        <end position="112"/>
    </location>
</feature>
<dbReference type="GO" id="GO:0008360">
    <property type="term" value="P:regulation of cell shape"/>
    <property type="evidence" value="ECO:0007669"/>
    <property type="project" value="UniProtKB-KW"/>
</dbReference>
<evidence type="ECO:0000313" key="18">
    <source>
        <dbReference type="EMBL" id="PJE75825.1"/>
    </source>
</evidence>
<evidence type="ECO:0000256" key="4">
    <source>
        <dbReference type="ARBA" id="ARBA00022490"/>
    </source>
</evidence>
<dbReference type="InterPro" id="IPR050061">
    <property type="entry name" value="MurCDEF_pg_biosynth"/>
</dbReference>
<evidence type="ECO:0000256" key="14">
    <source>
        <dbReference type="HAMAP-Rule" id="MF_00046"/>
    </source>
</evidence>
<dbReference type="PANTHER" id="PTHR43445">
    <property type="entry name" value="UDP-N-ACETYLMURAMATE--L-ALANINE LIGASE-RELATED"/>
    <property type="match status" value="1"/>
</dbReference>
<dbReference type="HAMAP" id="MF_00046">
    <property type="entry name" value="MurC"/>
    <property type="match status" value="1"/>
</dbReference>
<keyword evidence="6 14" id="KW-0132">Cell division</keyword>
<dbReference type="GO" id="GO:0005737">
    <property type="term" value="C:cytoplasm"/>
    <property type="evidence" value="ECO:0007669"/>
    <property type="project" value="UniProtKB-SubCell"/>
</dbReference>
<comment type="function">
    <text evidence="14">Cell wall formation.</text>
</comment>
<feature type="domain" description="Mur ligase C-terminal" evidence="16">
    <location>
        <begin position="319"/>
        <end position="449"/>
    </location>
</feature>
<dbReference type="PANTHER" id="PTHR43445:SF3">
    <property type="entry name" value="UDP-N-ACETYLMURAMATE--L-ALANINE LIGASE"/>
    <property type="match status" value="1"/>
</dbReference>
<evidence type="ECO:0000256" key="11">
    <source>
        <dbReference type="ARBA" id="ARBA00023306"/>
    </source>
</evidence>
<dbReference type="Gene3D" id="3.40.1190.10">
    <property type="entry name" value="Mur-like, catalytic domain"/>
    <property type="match status" value="1"/>
</dbReference>
<dbReference type="SUPFAM" id="SSF51984">
    <property type="entry name" value="MurCD N-terminal domain"/>
    <property type="match status" value="1"/>
</dbReference>
<evidence type="ECO:0000256" key="13">
    <source>
        <dbReference type="ARBA" id="ARBA00047833"/>
    </source>
</evidence>
<keyword evidence="4 14" id="KW-0963">Cytoplasm</keyword>
<dbReference type="SUPFAM" id="SSF53623">
    <property type="entry name" value="MurD-like peptide ligases, catalytic domain"/>
    <property type="match status" value="1"/>
</dbReference>
<dbReference type="InterPro" id="IPR000713">
    <property type="entry name" value="Mur_ligase_N"/>
</dbReference>
<dbReference type="Gene3D" id="3.90.190.20">
    <property type="entry name" value="Mur ligase, C-terminal domain"/>
    <property type="match status" value="1"/>
</dbReference>
<evidence type="ECO:0000256" key="9">
    <source>
        <dbReference type="ARBA" id="ARBA00022960"/>
    </source>
</evidence>
<comment type="subcellular location">
    <subcellularLocation>
        <location evidence="1 14">Cytoplasm</location>
    </subcellularLocation>
</comment>
<dbReference type="GO" id="GO:0005524">
    <property type="term" value="F:ATP binding"/>
    <property type="evidence" value="ECO:0007669"/>
    <property type="project" value="UniProtKB-UniRule"/>
</dbReference>
<dbReference type="Gene3D" id="3.40.50.720">
    <property type="entry name" value="NAD(P)-binding Rossmann-like Domain"/>
    <property type="match status" value="1"/>
</dbReference>
<dbReference type="InterPro" id="IPR036615">
    <property type="entry name" value="Mur_ligase_C_dom_sf"/>
</dbReference>
<dbReference type="InterPro" id="IPR005758">
    <property type="entry name" value="UDP-N-AcMur_Ala_ligase_MurC"/>
</dbReference>
<dbReference type="NCBIfam" id="TIGR01082">
    <property type="entry name" value="murC"/>
    <property type="match status" value="1"/>
</dbReference>
<keyword evidence="12 14" id="KW-0961">Cell wall biogenesis/degradation</keyword>
<evidence type="ECO:0000256" key="10">
    <source>
        <dbReference type="ARBA" id="ARBA00022984"/>
    </source>
</evidence>
<dbReference type="GO" id="GO:0008763">
    <property type="term" value="F:UDP-N-acetylmuramate-L-alanine ligase activity"/>
    <property type="evidence" value="ECO:0007669"/>
    <property type="project" value="UniProtKB-UniRule"/>
</dbReference>
<sequence length="460" mass="50168">MSSMPFPDPPARLHFIGIKGVGMTALAEIFLRQGYSVSGSDSAETFPTDSVLKRLNILVAETFDVAHLTINTAAVIYSTAYDDSNVERQAADELAIPQWSYPEALGLLIDGYSRSVAVAGSHGKTTTTAMLASIMETAGLDPTAVVGAPVRSWGSNARTGLGEWFVFEADEYQNKLQYYHPRVVIVTNIDFDHPDFFKDAEAYREVFSAFVKRVPEDGVVVLPGDDKKSMLLKEVVKATVVTFGLSNGCDWQAKSVLIDNGQTTFQVYKKGEFYGNYRLHLPGEHYALDALSAIVVADEAGVSVDISARSLEQFHGTARRFELRGTSNDNIIIDDYAHHPAEISAVIKALRSGYKDRKLIIVFQGHTYSRTAELLDNFAEALSKADVVILPPIYASAREKEKIIDHHALGQAVEKRQQAKVVCVDSFEDAVVAVGSEAGPAVVVTMGAGDVWQVAEKLLS</sequence>
<dbReference type="Pfam" id="PF08245">
    <property type="entry name" value="Mur_ligase_M"/>
    <property type="match status" value="1"/>
</dbReference>
<evidence type="ECO:0000256" key="12">
    <source>
        <dbReference type="ARBA" id="ARBA00023316"/>
    </source>
</evidence>
<reference evidence="18 19" key="1">
    <citation type="submission" date="2017-09" db="EMBL/GenBank/DDBJ databases">
        <title>Depth-based differentiation of microbial function through sediment-hosted aquifers and enrichment of novel symbionts in the deep terrestrial subsurface.</title>
        <authorList>
            <person name="Probst A.J."/>
            <person name="Ladd B."/>
            <person name="Jarett J.K."/>
            <person name="Geller-Mcgrath D.E."/>
            <person name="Sieber C.M."/>
            <person name="Emerson J.B."/>
            <person name="Anantharaman K."/>
            <person name="Thomas B.C."/>
            <person name="Malmstrom R."/>
            <person name="Stieglmeier M."/>
            <person name="Klingl A."/>
            <person name="Woyke T."/>
            <person name="Ryan C.M."/>
            <person name="Banfield J.F."/>
        </authorList>
    </citation>
    <scope>NUCLEOTIDE SEQUENCE [LARGE SCALE GENOMIC DNA]</scope>
    <source>
        <strain evidence="18">CG10_big_fil_rev_8_21_14_0_10_48_11</strain>
    </source>
</reference>
<evidence type="ECO:0000256" key="2">
    <source>
        <dbReference type="ARBA" id="ARBA00004752"/>
    </source>
</evidence>
<evidence type="ECO:0000313" key="19">
    <source>
        <dbReference type="Proteomes" id="UP000231152"/>
    </source>
</evidence>
<dbReference type="GO" id="GO:0051301">
    <property type="term" value="P:cell division"/>
    <property type="evidence" value="ECO:0007669"/>
    <property type="project" value="UniProtKB-KW"/>
</dbReference>
<dbReference type="AlphaFoldDB" id="A0A2M8LEH6"/>
<dbReference type="EMBL" id="PFET01000009">
    <property type="protein sequence ID" value="PJE75825.1"/>
    <property type="molecule type" value="Genomic_DNA"/>
</dbReference>
<comment type="pathway">
    <text evidence="2 14">Cell wall biogenesis; peptidoglycan biosynthesis.</text>
</comment>
<keyword evidence="11 14" id="KW-0131">Cell cycle</keyword>
<organism evidence="18 19">
    <name type="scientific">Candidatus Uhrbacteria bacterium CG10_big_fil_rev_8_21_14_0_10_48_11</name>
    <dbReference type="NCBI Taxonomy" id="1975037"/>
    <lineage>
        <taxon>Bacteria</taxon>
        <taxon>Candidatus Uhriibacteriota</taxon>
    </lineage>
</organism>
<dbReference type="Proteomes" id="UP000231152">
    <property type="component" value="Unassembled WGS sequence"/>
</dbReference>
<keyword evidence="5 14" id="KW-0436">Ligase</keyword>
<evidence type="ECO:0000259" key="16">
    <source>
        <dbReference type="Pfam" id="PF02875"/>
    </source>
</evidence>
<keyword evidence="9 14" id="KW-0133">Cell shape</keyword>
<evidence type="ECO:0000259" key="17">
    <source>
        <dbReference type="Pfam" id="PF08245"/>
    </source>
</evidence>
<keyword evidence="7 14" id="KW-0547">Nucleotide-binding</keyword>
<protein>
    <recommendedName>
        <fullName evidence="3 14">UDP-N-acetylmuramate--L-alanine ligase</fullName>
        <ecNumber evidence="3 14">6.3.2.8</ecNumber>
    </recommendedName>
    <alternativeName>
        <fullName evidence="14">UDP-N-acetylmuramoyl-L-alanine synthetase</fullName>
    </alternativeName>
</protein>
<dbReference type="UniPathway" id="UPA00219"/>
<dbReference type="GO" id="GO:0009252">
    <property type="term" value="P:peptidoglycan biosynthetic process"/>
    <property type="evidence" value="ECO:0007669"/>
    <property type="project" value="UniProtKB-UniRule"/>
</dbReference>
<evidence type="ECO:0000256" key="1">
    <source>
        <dbReference type="ARBA" id="ARBA00004496"/>
    </source>
</evidence>
<keyword evidence="10 14" id="KW-0573">Peptidoglycan synthesis</keyword>
<dbReference type="InterPro" id="IPR013221">
    <property type="entry name" value="Mur_ligase_cen"/>
</dbReference>
<gene>
    <name evidence="14 18" type="primary">murC</name>
    <name evidence="18" type="ORF">COV04_02680</name>
</gene>
<feature type="binding site" evidence="14">
    <location>
        <begin position="120"/>
        <end position="126"/>
    </location>
    <ligand>
        <name>ATP</name>
        <dbReference type="ChEBI" id="CHEBI:30616"/>
    </ligand>
</feature>
<dbReference type="Pfam" id="PF02875">
    <property type="entry name" value="Mur_ligase_C"/>
    <property type="match status" value="1"/>
</dbReference>
<feature type="domain" description="Mur ligase central" evidence="17">
    <location>
        <begin position="118"/>
        <end position="297"/>
    </location>
</feature>
<evidence type="ECO:0000256" key="8">
    <source>
        <dbReference type="ARBA" id="ARBA00022840"/>
    </source>
</evidence>
<evidence type="ECO:0000256" key="5">
    <source>
        <dbReference type="ARBA" id="ARBA00022598"/>
    </source>
</evidence>
<dbReference type="GO" id="GO:0071555">
    <property type="term" value="P:cell wall organization"/>
    <property type="evidence" value="ECO:0007669"/>
    <property type="project" value="UniProtKB-KW"/>
</dbReference>
<evidence type="ECO:0000256" key="3">
    <source>
        <dbReference type="ARBA" id="ARBA00012211"/>
    </source>
</evidence>
<comment type="catalytic activity">
    <reaction evidence="13 14">
        <text>UDP-N-acetyl-alpha-D-muramate + L-alanine + ATP = UDP-N-acetyl-alpha-D-muramoyl-L-alanine + ADP + phosphate + H(+)</text>
        <dbReference type="Rhea" id="RHEA:23372"/>
        <dbReference type="ChEBI" id="CHEBI:15378"/>
        <dbReference type="ChEBI" id="CHEBI:30616"/>
        <dbReference type="ChEBI" id="CHEBI:43474"/>
        <dbReference type="ChEBI" id="CHEBI:57972"/>
        <dbReference type="ChEBI" id="CHEBI:70757"/>
        <dbReference type="ChEBI" id="CHEBI:83898"/>
        <dbReference type="ChEBI" id="CHEBI:456216"/>
        <dbReference type="EC" id="6.3.2.8"/>
    </reaction>
</comment>
<proteinExistence type="inferred from homology"/>
<evidence type="ECO:0000256" key="7">
    <source>
        <dbReference type="ARBA" id="ARBA00022741"/>
    </source>
</evidence>
<evidence type="ECO:0000256" key="6">
    <source>
        <dbReference type="ARBA" id="ARBA00022618"/>
    </source>
</evidence>
<dbReference type="InterPro" id="IPR036565">
    <property type="entry name" value="Mur-like_cat_sf"/>
</dbReference>
<accession>A0A2M8LEH6</accession>
<comment type="caution">
    <text evidence="18">The sequence shown here is derived from an EMBL/GenBank/DDBJ whole genome shotgun (WGS) entry which is preliminary data.</text>
</comment>
<dbReference type="Pfam" id="PF01225">
    <property type="entry name" value="Mur_ligase"/>
    <property type="match status" value="1"/>
</dbReference>
<dbReference type="InterPro" id="IPR004101">
    <property type="entry name" value="Mur_ligase_C"/>
</dbReference>
<name>A0A2M8LEH6_9BACT</name>